<comment type="caution">
    <text evidence="2">The sequence shown here is derived from an EMBL/GenBank/DDBJ whole genome shotgun (WGS) entry which is preliminary data.</text>
</comment>
<dbReference type="Proteomes" id="UP001168877">
    <property type="component" value="Unassembled WGS sequence"/>
</dbReference>
<organism evidence="2 3">
    <name type="scientific">Acer saccharum</name>
    <name type="common">Sugar maple</name>
    <dbReference type="NCBI Taxonomy" id="4024"/>
    <lineage>
        <taxon>Eukaryota</taxon>
        <taxon>Viridiplantae</taxon>
        <taxon>Streptophyta</taxon>
        <taxon>Embryophyta</taxon>
        <taxon>Tracheophyta</taxon>
        <taxon>Spermatophyta</taxon>
        <taxon>Magnoliopsida</taxon>
        <taxon>eudicotyledons</taxon>
        <taxon>Gunneridae</taxon>
        <taxon>Pentapetalae</taxon>
        <taxon>rosids</taxon>
        <taxon>malvids</taxon>
        <taxon>Sapindales</taxon>
        <taxon>Sapindaceae</taxon>
        <taxon>Hippocastanoideae</taxon>
        <taxon>Acereae</taxon>
        <taxon>Acer</taxon>
    </lineage>
</organism>
<accession>A0AA39TGK6</accession>
<dbReference type="GO" id="GO:0016042">
    <property type="term" value="P:lipid catabolic process"/>
    <property type="evidence" value="ECO:0007669"/>
    <property type="project" value="UniProtKB-KW"/>
</dbReference>
<protein>
    <recommendedName>
        <fullName evidence="4">Patatin</fullName>
    </recommendedName>
</protein>
<name>A0AA39TGK6_ACESA</name>
<evidence type="ECO:0000313" key="2">
    <source>
        <dbReference type="EMBL" id="KAK0606167.1"/>
    </source>
</evidence>
<dbReference type="GO" id="GO:0004620">
    <property type="term" value="F:phospholipase activity"/>
    <property type="evidence" value="ECO:0007669"/>
    <property type="project" value="TreeGrafter"/>
</dbReference>
<keyword evidence="3" id="KW-1185">Reference proteome</keyword>
<reference evidence="2" key="2">
    <citation type="submission" date="2023-06" db="EMBL/GenBank/DDBJ databases">
        <authorList>
            <person name="Swenson N.G."/>
            <person name="Wegrzyn J.L."/>
            <person name="Mcevoy S.L."/>
        </authorList>
    </citation>
    <scope>NUCLEOTIDE SEQUENCE</scope>
    <source>
        <strain evidence="2">NS2018</strain>
        <tissue evidence="2">Leaf</tissue>
    </source>
</reference>
<evidence type="ECO:0000256" key="1">
    <source>
        <dbReference type="ARBA" id="ARBA00022963"/>
    </source>
</evidence>
<keyword evidence="1" id="KW-0442">Lipid degradation</keyword>
<dbReference type="AlphaFoldDB" id="A0AA39TGK6"/>
<keyword evidence="1" id="KW-0443">Lipid metabolism</keyword>
<reference evidence="2" key="1">
    <citation type="journal article" date="2022" name="Plant J.">
        <title>Strategies of tolerance reflected in two North American maple genomes.</title>
        <authorList>
            <person name="McEvoy S.L."/>
            <person name="Sezen U.U."/>
            <person name="Trouern-Trend A."/>
            <person name="McMahon S.M."/>
            <person name="Schaberg P.G."/>
            <person name="Yang J."/>
            <person name="Wegrzyn J.L."/>
            <person name="Swenson N.G."/>
        </authorList>
    </citation>
    <scope>NUCLEOTIDE SEQUENCE</scope>
    <source>
        <strain evidence="2">NS2018</strain>
    </source>
</reference>
<dbReference type="InterPro" id="IPR016035">
    <property type="entry name" value="Acyl_Trfase/lysoPLipase"/>
</dbReference>
<dbReference type="GO" id="GO:0047372">
    <property type="term" value="F:monoacylglycerol lipase activity"/>
    <property type="evidence" value="ECO:0007669"/>
    <property type="project" value="TreeGrafter"/>
</dbReference>
<dbReference type="Gene3D" id="3.40.1090.10">
    <property type="entry name" value="Cytosolic phospholipase A2 catalytic domain"/>
    <property type="match status" value="2"/>
</dbReference>
<dbReference type="PANTHER" id="PTHR32176:SF99">
    <property type="entry name" value="PATATIN"/>
    <property type="match status" value="1"/>
</dbReference>
<evidence type="ECO:0000313" key="3">
    <source>
        <dbReference type="Proteomes" id="UP001168877"/>
    </source>
</evidence>
<evidence type="ECO:0008006" key="4">
    <source>
        <dbReference type="Google" id="ProtNLM"/>
    </source>
</evidence>
<dbReference type="PANTHER" id="PTHR32176">
    <property type="entry name" value="XYLOSE ISOMERASE"/>
    <property type="match status" value="1"/>
</dbReference>
<dbReference type="SUPFAM" id="SSF52151">
    <property type="entry name" value="FabD/lysophospholipase-like"/>
    <property type="match status" value="1"/>
</dbReference>
<sequence>MAISHAAKDILKYKNRPILDARHMLVLSLGTGESKKEQRYSAAKSSEWGMTTWIYEGGRTPIIDIFSDASSDIVDFHVSTLFQSINCMGNYLRIQEDSLSGDAASVDIATNENLQKLAEIGRNLLKEPVSRIDVDTGRFQNVEGEGTSTDALITTMLATPNKEGKPMFAAKDINNFYFAHLPKIFPQNR</sequence>
<dbReference type="EMBL" id="JAUESC010000002">
    <property type="protein sequence ID" value="KAK0606167.1"/>
    <property type="molecule type" value="Genomic_DNA"/>
</dbReference>
<proteinExistence type="predicted"/>
<gene>
    <name evidence="2" type="ORF">LWI29_034782</name>
</gene>